<evidence type="ECO:0000313" key="1">
    <source>
        <dbReference type="EMBL" id="CCG42306.1"/>
    </source>
</evidence>
<organism evidence="1 2">
    <name type="scientific">Magnetospirillum molischianum DSM 120</name>
    <dbReference type="NCBI Taxonomy" id="1150626"/>
    <lineage>
        <taxon>Bacteria</taxon>
        <taxon>Pseudomonadati</taxon>
        <taxon>Pseudomonadota</taxon>
        <taxon>Alphaproteobacteria</taxon>
        <taxon>Rhodospirillales</taxon>
        <taxon>Rhodospirillaceae</taxon>
        <taxon>Magnetospirillum</taxon>
    </lineage>
</organism>
<keyword evidence="2" id="KW-1185">Reference proteome</keyword>
<dbReference type="AlphaFoldDB" id="H8FVB8"/>
<reference evidence="1 2" key="1">
    <citation type="journal article" date="2012" name="J. Bacteriol.">
        <title>Draft Genome Sequence of the Purple Photosynthetic Bacterium Phaeospirillum molischianum DSM120, a Particularly Versatile Bacterium.</title>
        <authorList>
            <person name="Duquesne K."/>
            <person name="Prima V."/>
            <person name="Ji B."/>
            <person name="Rouy Z."/>
            <person name="Medigue C."/>
            <person name="Talla E."/>
            <person name="Sturgis J.N."/>
        </authorList>
    </citation>
    <scope>NUCLEOTIDE SEQUENCE [LARGE SCALE GENOMIC DNA]</scope>
    <source>
        <strain evidence="2">DSM120</strain>
    </source>
</reference>
<gene>
    <name evidence="1" type="ORF">PHAMO_360016</name>
</gene>
<dbReference type="Proteomes" id="UP000004169">
    <property type="component" value="Unassembled WGS sequence"/>
</dbReference>
<sequence>MRFYRQHDPDGWAGYTTATMDGWRPIIPQRDGDGTVIRPLRHPLFPRVLAGGAGESCPLWLKPAHRVKGWRCRIGWRLK</sequence>
<comment type="caution">
    <text evidence="1">The sequence shown here is derived from an EMBL/GenBank/DDBJ whole genome shotgun (WGS) entry which is preliminary data.</text>
</comment>
<name>H8FVB8_MAGML</name>
<dbReference type="EMBL" id="CAHP01000030">
    <property type="protein sequence ID" value="CCG42306.1"/>
    <property type="molecule type" value="Genomic_DNA"/>
</dbReference>
<protein>
    <submittedName>
        <fullName evidence="1">Uncharacterized protein</fullName>
    </submittedName>
</protein>
<proteinExistence type="predicted"/>
<evidence type="ECO:0000313" key="2">
    <source>
        <dbReference type="Proteomes" id="UP000004169"/>
    </source>
</evidence>
<accession>H8FVB8</accession>